<evidence type="ECO:0000313" key="1">
    <source>
        <dbReference type="EMBL" id="GAA4355364.1"/>
    </source>
</evidence>
<sequence length="96" mass="10387">MVELTSSKAELLGVLVPMPTPGVVWAFTVAREAPASPTRSSKRRKAGEKWGLVFGKKTGVLEYFYGFTKDVLTPTRRYGMKMLGPDAGPPGEEQGA</sequence>
<gene>
    <name evidence="1" type="ORF">GCM10023185_18130</name>
</gene>
<reference evidence="2" key="1">
    <citation type="journal article" date="2019" name="Int. J. Syst. Evol. Microbiol.">
        <title>The Global Catalogue of Microorganisms (GCM) 10K type strain sequencing project: providing services to taxonomists for standard genome sequencing and annotation.</title>
        <authorList>
            <consortium name="The Broad Institute Genomics Platform"/>
            <consortium name="The Broad Institute Genome Sequencing Center for Infectious Disease"/>
            <person name="Wu L."/>
            <person name="Ma J."/>
        </authorList>
    </citation>
    <scope>NUCLEOTIDE SEQUENCE [LARGE SCALE GENOMIC DNA]</scope>
    <source>
        <strain evidence="2">JCM 17923</strain>
    </source>
</reference>
<proteinExistence type="predicted"/>
<dbReference type="Proteomes" id="UP001501153">
    <property type="component" value="Unassembled WGS sequence"/>
</dbReference>
<accession>A0ABP8IBI0</accession>
<name>A0ABP8IBI0_9BACT</name>
<comment type="caution">
    <text evidence="1">The sequence shown here is derived from an EMBL/GenBank/DDBJ whole genome shotgun (WGS) entry which is preliminary data.</text>
</comment>
<protein>
    <submittedName>
        <fullName evidence="1">Uncharacterized protein</fullName>
    </submittedName>
</protein>
<dbReference type="EMBL" id="BAABGZ010000018">
    <property type="protein sequence ID" value="GAA4355364.1"/>
    <property type="molecule type" value="Genomic_DNA"/>
</dbReference>
<organism evidence="1 2">
    <name type="scientific">Hymenobacter saemangeumensis</name>
    <dbReference type="NCBI Taxonomy" id="1084522"/>
    <lineage>
        <taxon>Bacteria</taxon>
        <taxon>Pseudomonadati</taxon>
        <taxon>Bacteroidota</taxon>
        <taxon>Cytophagia</taxon>
        <taxon>Cytophagales</taxon>
        <taxon>Hymenobacteraceae</taxon>
        <taxon>Hymenobacter</taxon>
    </lineage>
</organism>
<keyword evidence="2" id="KW-1185">Reference proteome</keyword>
<evidence type="ECO:0000313" key="2">
    <source>
        <dbReference type="Proteomes" id="UP001501153"/>
    </source>
</evidence>